<dbReference type="Pfam" id="PF13843">
    <property type="entry name" value="DDE_Tnp_1_7"/>
    <property type="match status" value="1"/>
</dbReference>
<dbReference type="Proteomes" id="UP000663874">
    <property type="component" value="Unassembled WGS sequence"/>
</dbReference>
<dbReference type="InterPro" id="IPR029526">
    <property type="entry name" value="PGBD"/>
</dbReference>
<gene>
    <name evidence="3" type="ORF">FNK824_LOCUS24892</name>
</gene>
<feature type="domain" description="PiggyBac transposable element-derived protein" evidence="2">
    <location>
        <begin position="66"/>
        <end position="244"/>
    </location>
</feature>
<evidence type="ECO:0000256" key="1">
    <source>
        <dbReference type="SAM" id="MobiDB-lite"/>
    </source>
</evidence>
<proteinExistence type="predicted"/>
<comment type="caution">
    <text evidence="3">The sequence shown here is derived from an EMBL/GenBank/DDBJ whole genome shotgun (WGS) entry which is preliminary data.</text>
</comment>
<organism evidence="3 4">
    <name type="scientific">Rotaria sordida</name>
    <dbReference type="NCBI Taxonomy" id="392033"/>
    <lineage>
        <taxon>Eukaryota</taxon>
        <taxon>Metazoa</taxon>
        <taxon>Spiralia</taxon>
        <taxon>Gnathifera</taxon>
        <taxon>Rotifera</taxon>
        <taxon>Eurotatoria</taxon>
        <taxon>Bdelloidea</taxon>
        <taxon>Philodinida</taxon>
        <taxon>Philodinidae</taxon>
        <taxon>Rotaria</taxon>
    </lineage>
</organism>
<evidence type="ECO:0000313" key="3">
    <source>
        <dbReference type="EMBL" id="CAF3981546.1"/>
    </source>
</evidence>
<sequence>MNATHNDNQGSDSDSEYDFVGTESDDRSNSEHISEESDLSNFDIEQGDVVTTSQPEALQKDGIIRQSRPLYCAAVSLQRFKHLFQFIRFDDRETRDKSDRLGLIRYIFELFVKQLPKHFVPCENLTVDEQLVPLRGRCCLVQYIPNKPAKYGLKFWVLSDVDGRYVLSIDLYIGKKGNQIQKNVAANVVLNLVDHLPNNVKQGRCIIFDRYFTDIKLSEAFLDRKMTSIEVVEQRRSFLPDELKVCRQNLFSS</sequence>
<evidence type="ECO:0000259" key="2">
    <source>
        <dbReference type="Pfam" id="PF13843"/>
    </source>
</evidence>
<accession>A0A819MMQ6</accession>
<feature type="compositionally biased region" description="Basic and acidic residues" evidence="1">
    <location>
        <begin position="24"/>
        <end position="35"/>
    </location>
</feature>
<evidence type="ECO:0000313" key="4">
    <source>
        <dbReference type="Proteomes" id="UP000663874"/>
    </source>
</evidence>
<dbReference type="PANTHER" id="PTHR46599:SF6">
    <property type="entry name" value="DUAL SPECIFICITY PHOSPHATASE 26"/>
    <property type="match status" value="1"/>
</dbReference>
<protein>
    <recommendedName>
        <fullName evidence="2">PiggyBac transposable element-derived protein domain-containing protein</fullName>
    </recommendedName>
</protein>
<feature type="region of interest" description="Disordered" evidence="1">
    <location>
        <begin position="1"/>
        <end position="38"/>
    </location>
</feature>
<dbReference type="AlphaFoldDB" id="A0A819MMQ6"/>
<dbReference type="PANTHER" id="PTHR46599">
    <property type="entry name" value="PIGGYBAC TRANSPOSABLE ELEMENT-DERIVED PROTEIN 4"/>
    <property type="match status" value="1"/>
</dbReference>
<feature type="compositionally biased region" description="Polar residues" evidence="1">
    <location>
        <begin position="1"/>
        <end position="12"/>
    </location>
</feature>
<name>A0A819MMQ6_9BILA</name>
<reference evidence="3" key="1">
    <citation type="submission" date="2021-02" db="EMBL/GenBank/DDBJ databases">
        <authorList>
            <person name="Nowell W R."/>
        </authorList>
    </citation>
    <scope>NUCLEOTIDE SEQUENCE</scope>
</reference>
<dbReference type="EMBL" id="CAJOBE010005677">
    <property type="protein sequence ID" value="CAF3981546.1"/>
    <property type="molecule type" value="Genomic_DNA"/>
</dbReference>